<dbReference type="Proteomes" id="UP000593567">
    <property type="component" value="Unassembled WGS sequence"/>
</dbReference>
<dbReference type="InterPro" id="IPR001356">
    <property type="entry name" value="HD"/>
</dbReference>
<dbReference type="GO" id="GO:0005634">
    <property type="term" value="C:nucleus"/>
    <property type="evidence" value="ECO:0007669"/>
    <property type="project" value="UniProtKB-SubCell"/>
</dbReference>
<keyword evidence="2 5" id="KW-0238">DNA-binding</keyword>
<reference evidence="8" key="1">
    <citation type="submission" date="2020-06" db="EMBL/GenBank/DDBJ databases">
        <title>Draft genome of Bugula neritina, a colonial animal packing powerful symbionts and potential medicines.</title>
        <authorList>
            <person name="Rayko M."/>
        </authorList>
    </citation>
    <scope>NUCLEOTIDE SEQUENCE [LARGE SCALE GENOMIC DNA]</scope>
    <source>
        <strain evidence="8">Kwan_BN1</strain>
    </source>
</reference>
<dbReference type="SUPFAM" id="SSF46689">
    <property type="entry name" value="Homeodomain-like"/>
    <property type="match status" value="1"/>
</dbReference>
<dbReference type="CDD" id="cd00086">
    <property type="entry name" value="homeodomain"/>
    <property type="match status" value="1"/>
</dbReference>
<evidence type="ECO:0000256" key="2">
    <source>
        <dbReference type="ARBA" id="ARBA00023125"/>
    </source>
</evidence>
<dbReference type="AlphaFoldDB" id="A0A7J7J508"/>
<accession>A0A7J7J508</accession>
<organism evidence="8 9">
    <name type="scientific">Bugula neritina</name>
    <name type="common">Brown bryozoan</name>
    <name type="synonym">Sertularia neritina</name>
    <dbReference type="NCBI Taxonomy" id="10212"/>
    <lineage>
        <taxon>Eukaryota</taxon>
        <taxon>Metazoa</taxon>
        <taxon>Spiralia</taxon>
        <taxon>Lophotrochozoa</taxon>
        <taxon>Bryozoa</taxon>
        <taxon>Gymnolaemata</taxon>
        <taxon>Cheilostomatida</taxon>
        <taxon>Flustrina</taxon>
        <taxon>Buguloidea</taxon>
        <taxon>Bugulidae</taxon>
        <taxon>Bugula</taxon>
    </lineage>
</organism>
<dbReference type="SMART" id="SM00389">
    <property type="entry name" value="HOX"/>
    <property type="match status" value="1"/>
</dbReference>
<dbReference type="InterPro" id="IPR009057">
    <property type="entry name" value="Homeodomain-like_sf"/>
</dbReference>
<evidence type="ECO:0000313" key="9">
    <source>
        <dbReference type="Proteomes" id="UP000593567"/>
    </source>
</evidence>
<dbReference type="PANTHER" id="PTHR24333">
    <property type="entry name" value="HOMEO BOX HB9 LIKE A-RELATED"/>
    <property type="match status" value="1"/>
</dbReference>
<dbReference type="PROSITE" id="PS00027">
    <property type="entry name" value="HOMEOBOX_1"/>
    <property type="match status" value="1"/>
</dbReference>
<evidence type="ECO:0000259" key="7">
    <source>
        <dbReference type="PROSITE" id="PS50071"/>
    </source>
</evidence>
<dbReference type="InterPro" id="IPR020479">
    <property type="entry name" value="HD_metazoa"/>
</dbReference>
<proteinExistence type="predicted"/>
<evidence type="ECO:0000313" key="8">
    <source>
        <dbReference type="EMBL" id="KAF6020957.1"/>
    </source>
</evidence>
<sequence length="282" mass="32188">MQQSREKTSFLIKDILNLPANQHTTAAAEHMNFFTTELIQKPTPVKMESFSRFPAELLLLREDFAKHCAAAAEKLLRKDSINSLFSMSSTGDQKHLPPPAVSDTEHMECEKLSPALSKCRRSRTVFTEMQLLGLEKKFESNKYLSTAERTDLANHLHLTQLQVKTWYQNRRMKWKKHVLLSGATECPTKPKGRPRKNSYYPTKTPSLSAKVELTPVLSPMTVDSRQSSEDSLEHEHSNCWGSCEDNFSDEQPTKIHRDSVDDIINNNRLCQRPESPTISVTD</sequence>
<comment type="caution">
    <text evidence="8">The sequence shown here is derived from an EMBL/GenBank/DDBJ whole genome shotgun (WGS) entry which is preliminary data.</text>
</comment>
<dbReference type="GO" id="GO:0000981">
    <property type="term" value="F:DNA-binding transcription factor activity, RNA polymerase II-specific"/>
    <property type="evidence" value="ECO:0007669"/>
    <property type="project" value="InterPro"/>
</dbReference>
<dbReference type="InterPro" id="IPR017970">
    <property type="entry name" value="Homeobox_CS"/>
</dbReference>
<feature type="domain" description="Homeobox" evidence="7">
    <location>
        <begin position="117"/>
        <end position="177"/>
    </location>
</feature>
<comment type="subcellular location">
    <subcellularLocation>
        <location evidence="1 5 6">Nucleus</location>
    </subcellularLocation>
</comment>
<gene>
    <name evidence="8" type="ORF">EB796_020760</name>
</gene>
<dbReference type="PROSITE" id="PS50071">
    <property type="entry name" value="HOMEOBOX_2"/>
    <property type="match status" value="1"/>
</dbReference>
<name>A0A7J7J508_BUGNE</name>
<evidence type="ECO:0000256" key="6">
    <source>
        <dbReference type="RuleBase" id="RU000682"/>
    </source>
</evidence>
<evidence type="ECO:0000256" key="5">
    <source>
        <dbReference type="PROSITE-ProRule" id="PRU00108"/>
    </source>
</evidence>
<dbReference type="Gene3D" id="1.10.10.60">
    <property type="entry name" value="Homeodomain-like"/>
    <property type="match status" value="1"/>
</dbReference>
<dbReference type="InterPro" id="IPR050848">
    <property type="entry name" value="Homeobox_TF"/>
</dbReference>
<feature type="DNA-binding region" description="Homeobox" evidence="5">
    <location>
        <begin position="119"/>
        <end position="178"/>
    </location>
</feature>
<keyword evidence="9" id="KW-1185">Reference proteome</keyword>
<evidence type="ECO:0000256" key="4">
    <source>
        <dbReference type="ARBA" id="ARBA00023242"/>
    </source>
</evidence>
<dbReference type="PRINTS" id="PR00024">
    <property type="entry name" value="HOMEOBOX"/>
</dbReference>
<keyword evidence="3 5" id="KW-0371">Homeobox</keyword>
<protein>
    <submittedName>
        <fullName evidence="8">BARX2</fullName>
    </submittedName>
</protein>
<dbReference type="PANTHER" id="PTHR24333:SF11">
    <property type="entry name" value="HOMEOBOX PROTEIN BARH-LIKE 1B"/>
    <property type="match status" value="1"/>
</dbReference>
<dbReference type="EMBL" id="VXIV02003140">
    <property type="protein sequence ID" value="KAF6020957.1"/>
    <property type="molecule type" value="Genomic_DNA"/>
</dbReference>
<evidence type="ECO:0000256" key="1">
    <source>
        <dbReference type="ARBA" id="ARBA00004123"/>
    </source>
</evidence>
<evidence type="ECO:0000256" key="3">
    <source>
        <dbReference type="ARBA" id="ARBA00023155"/>
    </source>
</evidence>
<dbReference type="OrthoDB" id="6159439at2759"/>
<keyword evidence="4 5" id="KW-0539">Nucleus</keyword>
<dbReference type="GO" id="GO:0003677">
    <property type="term" value="F:DNA binding"/>
    <property type="evidence" value="ECO:0007669"/>
    <property type="project" value="UniProtKB-UniRule"/>
</dbReference>
<dbReference type="Pfam" id="PF00046">
    <property type="entry name" value="Homeodomain"/>
    <property type="match status" value="1"/>
</dbReference>